<name>A0A167SHA9_9AGAM</name>
<dbReference type="AlphaFoldDB" id="A0A167SHA9"/>
<evidence type="ECO:0000313" key="1">
    <source>
        <dbReference type="EMBL" id="KZP01918.1"/>
    </source>
</evidence>
<organism evidence="1 2">
    <name type="scientific">Athelia psychrophila</name>
    <dbReference type="NCBI Taxonomy" id="1759441"/>
    <lineage>
        <taxon>Eukaryota</taxon>
        <taxon>Fungi</taxon>
        <taxon>Dikarya</taxon>
        <taxon>Basidiomycota</taxon>
        <taxon>Agaricomycotina</taxon>
        <taxon>Agaricomycetes</taxon>
        <taxon>Agaricomycetidae</taxon>
        <taxon>Atheliales</taxon>
        <taxon>Atheliaceae</taxon>
        <taxon>Athelia</taxon>
    </lineage>
</organism>
<sequence length="81" mass="9225">MQRGNTTCSELIEATANAITDDALKGLFLSVQQSNVDLCIHYALSHADMNEDLDDPMLHALYSFPHIWRVSLHWQTFNVYS</sequence>
<dbReference type="OrthoDB" id="2683388at2759"/>
<dbReference type="Proteomes" id="UP000076532">
    <property type="component" value="Unassembled WGS sequence"/>
</dbReference>
<dbReference type="EMBL" id="KV419371">
    <property type="protein sequence ID" value="KZP01918.1"/>
    <property type="molecule type" value="Genomic_DNA"/>
</dbReference>
<protein>
    <submittedName>
        <fullName evidence="1">Uncharacterized protein</fullName>
    </submittedName>
</protein>
<evidence type="ECO:0000313" key="2">
    <source>
        <dbReference type="Proteomes" id="UP000076532"/>
    </source>
</evidence>
<proteinExistence type="predicted"/>
<keyword evidence="2" id="KW-1185">Reference proteome</keyword>
<gene>
    <name evidence="1" type="ORF">FIBSPDRAFT_970839</name>
</gene>
<accession>A0A167SHA9</accession>
<reference evidence="1 2" key="1">
    <citation type="journal article" date="2016" name="Mol. Biol. Evol.">
        <title>Comparative Genomics of Early-Diverging Mushroom-Forming Fungi Provides Insights into the Origins of Lignocellulose Decay Capabilities.</title>
        <authorList>
            <person name="Nagy L.G."/>
            <person name="Riley R."/>
            <person name="Tritt A."/>
            <person name="Adam C."/>
            <person name="Daum C."/>
            <person name="Floudas D."/>
            <person name="Sun H."/>
            <person name="Yadav J.S."/>
            <person name="Pangilinan J."/>
            <person name="Larsson K.H."/>
            <person name="Matsuura K."/>
            <person name="Barry K."/>
            <person name="Labutti K."/>
            <person name="Kuo R."/>
            <person name="Ohm R.A."/>
            <person name="Bhattacharya S.S."/>
            <person name="Shirouzu T."/>
            <person name="Yoshinaga Y."/>
            <person name="Martin F.M."/>
            <person name="Grigoriev I.V."/>
            <person name="Hibbett D.S."/>
        </authorList>
    </citation>
    <scope>NUCLEOTIDE SEQUENCE [LARGE SCALE GENOMIC DNA]</scope>
    <source>
        <strain evidence="1 2">CBS 109695</strain>
    </source>
</reference>